<dbReference type="InterPro" id="IPR012659">
    <property type="entry name" value="CHP02444"/>
</dbReference>
<dbReference type="RefSeq" id="WP_285867103.1">
    <property type="nucleotide sequence ID" value="NZ_JARFYM010000002.1"/>
</dbReference>
<proteinExistence type="predicted"/>
<dbReference type="EMBL" id="JARFYM010000002">
    <property type="protein sequence ID" value="MDL2398268.1"/>
    <property type="molecule type" value="Genomic_DNA"/>
</dbReference>
<accession>A0ABT7JR97</accession>
<keyword evidence="2" id="KW-1185">Reference proteome</keyword>
<reference evidence="1" key="1">
    <citation type="submission" date="2023-06" db="EMBL/GenBank/DDBJ databases">
        <title>Phylogenetic Diversity of Rhizobium strains.</title>
        <authorList>
            <person name="Moura F.T."/>
            <person name="Helene L.C.F."/>
            <person name="Hungria M."/>
        </authorList>
    </citation>
    <scope>NUCLEOTIDE SEQUENCE</scope>
    <source>
        <strain evidence="1">CCGE526</strain>
    </source>
</reference>
<dbReference type="Pfam" id="PF09523">
    <property type="entry name" value="DUF2390"/>
    <property type="match status" value="1"/>
</dbReference>
<sequence length="170" mass="18328">MPGPDLWNFSVSLYEAAGVSDACLCLQDESDVDVPVLLFAAWLGTRSVPLPADDLERIAASVDAWRDEVVVPLRTLRRRLKTGPAPAPGKRTEALRNMIKGAELSAERIELYVLEAAGLTLAKTDGADPLENMAVAVRYYRGGDISERASSSIETIAKALPLLGRPPQIS</sequence>
<gene>
    <name evidence="1" type="ORF">PY649_05105</name>
</gene>
<dbReference type="Proteomes" id="UP001172645">
    <property type="component" value="Unassembled WGS sequence"/>
</dbReference>
<organism evidence="1 2">
    <name type="scientific">Rhizobium mayense</name>
    <dbReference type="NCBI Taxonomy" id="1312184"/>
    <lineage>
        <taxon>Bacteria</taxon>
        <taxon>Pseudomonadati</taxon>
        <taxon>Pseudomonadota</taxon>
        <taxon>Alphaproteobacteria</taxon>
        <taxon>Hyphomicrobiales</taxon>
        <taxon>Rhizobiaceae</taxon>
        <taxon>Rhizobium/Agrobacterium group</taxon>
        <taxon>Rhizobium</taxon>
    </lineage>
</organism>
<evidence type="ECO:0000313" key="2">
    <source>
        <dbReference type="Proteomes" id="UP001172645"/>
    </source>
</evidence>
<protein>
    <submittedName>
        <fullName evidence="1">TIGR02444 family protein</fullName>
    </submittedName>
</protein>
<name>A0ABT7JR97_9HYPH</name>
<evidence type="ECO:0000313" key="1">
    <source>
        <dbReference type="EMBL" id="MDL2398268.1"/>
    </source>
</evidence>
<comment type="caution">
    <text evidence="1">The sequence shown here is derived from an EMBL/GenBank/DDBJ whole genome shotgun (WGS) entry which is preliminary data.</text>
</comment>
<dbReference type="NCBIfam" id="TIGR02444">
    <property type="entry name" value="TIGR02444 family protein"/>
    <property type="match status" value="1"/>
</dbReference>